<gene>
    <name evidence="1" type="ORF">KZJ38_19205</name>
</gene>
<organism evidence="1 2">
    <name type="scientific">Paraburkholderia edwinii</name>
    <dbReference type="NCBI Taxonomy" id="2861782"/>
    <lineage>
        <taxon>Bacteria</taxon>
        <taxon>Pseudomonadati</taxon>
        <taxon>Pseudomonadota</taxon>
        <taxon>Betaproteobacteria</taxon>
        <taxon>Burkholderiales</taxon>
        <taxon>Burkholderiaceae</taxon>
        <taxon>Paraburkholderia</taxon>
    </lineage>
</organism>
<evidence type="ECO:0000313" key="2">
    <source>
        <dbReference type="Proteomes" id="UP000826462"/>
    </source>
</evidence>
<evidence type="ECO:0000313" key="1">
    <source>
        <dbReference type="EMBL" id="QYD68359.1"/>
    </source>
</evidence>
<name>A0ABX8UHR5_9BURK</name>
<proteinExistence type="predicted"/>
<protein>
    <submittedName>
        <fullName evidence="1">Uncharacterized protein</fullName>
    </submittedName>
</protein>
<dbReference type="EMBL" id="CP080095">
    <property type="protein sequence ID" value="QYD68359.1"/>
    <property type="molecule type" value="Genomic_DNA"/>
</dbReference>
<dbReference type="Proteomes" id="UP000826462">
    <property type="component" value="Chromosome 1"/>
</dbReference>
<reference evidence="1 2" key="1">
    <citation type="submission" date="2021-07" db="EMBL/GenBank/DDBJ databases">
        <title>Paraburkholderia edwinii protects Aspergillus sp. from phenazines by acting as a toxin sponge.</title>
        <authorList>
            <person name="Dahlstrom K.M."/>
            <person name="Newman D.K."/>
        </authorList>
    </citation>
    <scope>NUCLEOTIDE SEQUENCE [LARGE SCALE GENOMIC DNA]</scope>
    <source>
        <strain evidence="1 2">Pe01</strain>
    </source>
</reference>
<accession>A0ABX8UHR5</accession>
<dbReference type="RefSeq" id="WP_219797752.1">
    <property type="nucleotide sequence ID" value="NZ_CP080095.1"/>
</dbReference>
<sequence length="77" mass="8628">MRRTKARVSNVEGKAQVRIFEKTVRSEEKTGRRGGCNPRGNEAARGFDGQQAVLIRDSFFADTIRSIDTSTKLGWIV</sequence>
<keyword evidence="2" id="KW-1185">Reference proteome</keyword>